<dbReference type="Gramene" id="Bo2g048070.1">
    <property type="protein sequence ID" value="Bo2g048070.1"/>
    <property type="gene ID" value="Bo2g048070"/>
</dbReference>
<proteinExistence type="predicted"/>
<evidence type="ECO:0000313" key="3">
    <source>
        <dbReference type="Proteomes" id="UP000032141"/>
    </source>
</evidence>
<dbReference type="Proteomes" id="UP000032141">
    <property type="component" value="Chromosome C2"/>
</dbReference>
<feature type="region of interest" description="Disordered" evidence="1">
    <location>
        <begin position="177"/>
        <end position="217"/>
    </location>
</feature>
<dbReference type="OMA" id="IICPNIN"/>
<keyword evidence="3" id="KW-1185">Reference proteome</keyword>
<evidence type="ECO:0000256" key="1">
    <source>
        <dbReference type="SAM" id="MobiDB-lite"/>
    </source>
</evidence>
<evidence type="ECO:0000313" key="2">
    <source>
        <dbReference type="EnsemblPlants" id="Bo2g048070.1"/>
    </source>
</evidence>
<dbReference type="HOGENOM" id="CLU_1273789_0_0_1"/>
<reference evidence="2" key="2">
    <citation type="submission" date="2015-03" db="UniProtKB">
        <authorList>
            <consortium name="EnsemblPlants"/>
        </authorList>
    </citation>
    <scope>IDENTIFICATION</scope>
</reference>
<accession>A0A0D3AMU7</accession>
<name>A0A0D3AMU7_BRAOL</name>
<sequence>MDPNEERRSMKALKAHFDTLHFVTDSMQGIQERCACGQRLVRERAPAEVFDYLPGKRFFTCKEYKSFLNIYLFVRCKKRPRHAPPILRFLFVWLLIICPNINESQRNRVKILVMAHPEEKISDAEHQNCNICSIKLTLSKANKLKKNNTDNQITEKKYLVMNTSCVSCKASDRIKISGNENPTASDYDPLQHSRPSETANAHVQPACDGSTVESYWF</sequence>
<dbReference type="AlphaFoldDB" id="A0A0D3AMU7"/>
<dbReference type="EnsemblPlants" id="Bo2g048070.1">
    <property type="protein sequence ID" value="Bo2g048070.1"/>
    <property type="gene ID" value="Bo2g048070"/>
</dbReference>
<organism evidence="2 3">
    <name type="scientific">Brassica oleracea var. oleracea</name>
    <dbReference type="NCBI Taxonomy" id="109376"/>
    <lineage>
        <taxon>Eukaryota</taxon>
        <taxon>Viridiplantae</taxon>
        <taxon>Streptophyta</taxon>
        <taxon>Embryophyta</taxon>
        <taxon>Tracheophyta</taxon>
        <taxon>Spermatophyta</taxon>
        <taxon>Magnoliopsida</taxon>
        <taxon>eudicotyledons</taxon>
        <taxon>Gunneridae</taxon>
        <taxon>Pentapetalae</taxon>
        <taxon>rosids</taxon>
        <taxon>malvids</taxon>
        <taxon>Brassicales</taxon>
        <taxon>Brassicaceae</taxon>
        <taxon>Brassiceae</taxon>
        <taxon>Brassica</taxon>
    </lineage>
</organism>
<reference evidence="2 3" key="1">
    <citation type="journal article" date="2014" name="Genome Biol.">
        <title>Transcriptome and methylome profiling reveals relics of genome dominance in the mesopolyploid Brassica oleracea.</title>
        <authorList>
            <person name="Parkin I.A."/>
            <person name="Koh C."/>
            <person name="Tang H."/>
            <person name="Robinson S.J."/>
            <person name="Kagale S."/>
            <person name="Clarke W.E."/>
            <person name="Town C.D."/>
            <person name="Nixon J."/>
            <person name="Krishnakumar V."/>
            <person name="Bidwell S.L."/>
            <person name="Denoeud F."/>
            <person name="Belcram H."/>
            <person name="Links M.G."/>
            <person name="Just J."/>
            <person name="Clarke C."/>
            <person name="Bender T."/>
            <person name="Huebert T."/>
            <person name="Mason A.S."/>
            <person name="Pires J.C."/>
            <person name="Barker G."/>
            <person name="Moore J."/>
            <person name="Walley P.G."/>
            <person name="Manoli S."/>
            <person name="Batley J."/>
            <person name="Edwards D."/>
            <person name="Nelson M.N."/>
            <person name="Wang X."/>
            <person name="Paterson A.H."/>
            <person name="King G."/>
            <person name="Bancroft I."/>
            <person name="Chalhoub B."/>
            <person name="Sharpe A.G."/>
        </authorList>
    </citation>
    <scope>NUCLEOTIDE SEQUENCE</scope>
    <source>
        <strain evidence="2 3">cv. TO1000</strain>
    </source>
</reference>
<protein>
    <submittedName>
        <fullName evidence="2">Uncharacterized protein</fullName>
    </submittedName>
</protein>